<accession>A0AAN6SDM8</accession>
<organism evidence="2 3">
    <name type="scientific">Pseudoneurospora amorphoporcata</name>
    <dbReference type="NCBI Taxonomy" id="241081"/>
    <lineage>
        <taxon>Eukaryota</taxon>
        <taxon>Fungi</taxon>
        <taxon>Dikarya</taxon>
        <taxon>Ascomycota</taxon>
        <taxon>Pezizomycotina</taxon>
        <taxon>Sordariomycetes</taxon>
        <taxon>Sordariomycetidae</taxon>
        <taxon>Sordariales</taxon>
        <taxon>Sordariaceae</taxon>
        <taxon>Pseudoneurospora</taxon>
    </lineage>
</organism>
<protein>
    <submittedName>
        <fullName evidence="2">Uncharacterized protein</fullName>
    </submittedName>
</protein>
<keyword evidence="1" id="KW-0812">Transmembrane</keyword>
<reference evidence="2" key="2">
    <citation type="submission" date="2023-06" db="EMBL/GenBank/DDBJ databases">
        <authorList>
            <consortium name="Lawrence Berkeley National Laboratory"/>
            <person name="Mondo S.J."/>
            <person name="Hensen N."/>
            <person name="Bonometti L."/>
            <person name="Westerberg I."/>
            <person name="Brannstrom I.O."/>
            <person name="Guillou S."/>
            <person name="Cros-Aarteil S."/>
            <person name="Calhoun S."/>
            <person name="Haridas S."/>
            <person name="Kuo A."/>
            <person name="Pangilinan J."/>
            <person name="Riley R."/>
            <person name="Labutti K."/>
            <person name="Andreopoulos B."/>
            <person name="Lipzen A."/>
            <person name="Chen C."/>
            <person name="Yanf M."/>
            <person name="Daum C."/>
            <person name="Ng V."/>
            <person name="Clum A."/>
            <person name="Steindorff A."/>
            <person name="Ohm R."/>
            <person name="Martin F."/>
            <person name="Silar P."/>
            <person name="Natvig D."/>
            <person name="Lalanne C."/>
            <person name="Gautier V."/>
            <person name="Ament-Velasquez S.L."/>
            <person name="Kruys A."/>
            <person name="Hutchinson M.I."/>
            <person name="Powell A.J."/>
            <person name="Barry K."/>
            <person name="Miller A.N."/>
            <person name="Grigoriev I.V."/>
            <person name="Debuchy R."/>
            <person name="Gladieux P."/>
            <person name="Thoren M.H."/>
            <person name="Johannesson H."/>
        </authorList>
    </citation>
    <scope>NUCLEOTIDE SEQUENCE</scope>
    <source>
        <strain evidence="2">CBS 626.80</strain>
    </source>
</reference>
<keyword evidence="1" id="KW-1133">Transmembrane helix</keyword>
<comment type="caution">
    <text evidence="2">The sequence shown here is derived from an EMBL/GenBank/DDBJ whole genome shotgun (WGS) entry which is preliminary data.</text>
</comment>
<name>A0AAN6SDM8_9PEZI</name>
<gene>
    <name evidence="2" type="ORF">QBC32DRAFT_30351</name>
</gene>
<dbReference type="EMBL" id="MU859202">
    <property type="protein sequence ID" value="KAK3949745.1"/>
    <property type="molecule type" value="Genomic_DNA"/>
</dbReference>
<sequence>MSLHLHVSNWPTSLSFMHHVSSFILLLPIVHLPLSGTVSLSHNVPFRVPYAMPYLSVIRIIAWSVRTCSAPSRCQSSFHQKRRPAWTTEIHELLLQAEFSEFPGTWVVEWLE</sequence>
<keyword evidence="3" id="KW-1185">Reference proteome</keyword>
<proteinExistence type="predicted"/>
<evidence type="ECO:0000313" key="2">
    <source>
        <dbReference type="EMBL" id="KAK3949745.1"/>
    </source>
</evidence>
<evidence type="ECO:0000313" key="3">
    <source>
        <dbReference type="Proteomes" id="UP001303222"/>
    </source>
</evidence>
<feature type="transmembrane region" description="Helical" evidence="1">
    <location>
        <begin position="20"/>
        <end position="40"/>
    </location>
</feature>
<dbReference type="AlphaFoldDB" id="A0AAN6SDM8"/>
<dbReference type="Proteomes" id="UP001303222">
    <property type="component" value="Unassembled WGS sequence"/>
</dbReference>
<evidence type="ECO:0000256" key="1">
    <source>
        <dbReference type="SAM" id="Phobius"/>
    </source>
</evidence>
<keyword evidence="1" id="KW-0472">Membrane</keyword>
<reference evidence="2" key="1">
    <citation type="journal article" date="2023" name="Mol. Phylogenet. Evol.">
        <title>Genome-scale phylogeny and comparative genomics of the fungal order Sordariales.</title>
        <authorList>
            <person name="Hensen N."/>
            <person name="Bonometti L."/>
            <person name="Westerberg I."/>
            <person name="Brannstrom I.O."/>
            <person name="Guillou S."/>
            <person name="Cros-Aarteil S."/>
            <person name="Calhoun S."/>
            <person name="Haridas S."/>
            <person name="Kuo A."/>
            <person name="Mondo S."/>
            <person name="Pangilinan J."/>
            <person name="Riley R."/>
            <person name="LaButti K."/>
            <person name="Andreopoulos B."/>
            <person name="Lipzen A."/>
            <person name="Chen C."/>
            <person name="Yan M."/>
            <person name="Daum C."/>
            <person name="Ng V."/>
            <person name="Clum A."/>
            <person name="Steindorff A."/>
            <person name="Ohm R.A."/>
            <person name="Martin F."/>
            <person name="Silar P."/>
            <person name="Natvig D.O."/>
            <person name="Lalanne C."/>
            <person name="Gautier V."/>
            <person name="Ament-Velasquez S.L."/>
            <person name="Kruys A."/>
            <person name="Hutchinson M.I."/>
            <person name="Powell A.J."/>
            <person name="Barry K."/>
            <person name="Miller A.N."/>
            <person name="Grigoriev I.V."/>
            <person name="Debuchy R."/>
            <person name="Gladieux P."/>
            <person name="Hiltunen Thoren M."/>
            <person name="Johannesson H."/>
        </authorList>
    </citation>
    <scope>NUCLEOTIDE SEQUENCE</scope>
    <source>
        <strain evidence="2">CBS 626.80</strain>
    </source>
</reference>